<evidence type="ECO:0000256" key="1">
    <source>
        <dbReference type="ARBA" id="ARBA00004162"/>
    </source>
</evidence>
<dbReference type="Pfam" id="PF04024">
    <property type="entry name" value="PspC"/>
    <property type="match status" value="2"/>
</dbReference>
<dbReference type="GO" id="GO:0005886">
    <property type="term" value="C:plasma membrane"/>
    <property type="evidence" value="ECO:0007669"/>
    <property type="project" value="UniProtKB-SubCell"/>
</dbReference>
<accession>A0A6J4MAQ7</accession>
<keyword evidence="4 6" id="KW-1133">Transmembrane helix</keyword>
<keyword evidence="3 6" id="KW-0812">Transmembrane</keyword>
<sequence>MHPSDRQYSPLPSAVDAERAAATAYLPAPRLWRSRSNRVVAGVLGGLAEKFGWEPRPVRLLYGLFGLLTLPVAALPAVIPYLALWAITRALGPGAPPRPGLWRSRTRVVVAGVLGGLSERMGVGPTFVRVAYGALTAATMVLPGVVTYLVLWARTRPLDVPGRDEGHGEAGWGGHGR</sequence>
<feature type="transmembrane region" description="Helical" evidence="6">
    <location>
        <begin position="60"/>
        <end position="87"/>
    </location>
</feature>
<evidence type="ECO:0000313" key="8">
    <source>
        <dbReference type="EMBL" id="CAA9354485.1"/>
    </source>
</evidence>
<protein>
    <recommendedName>
        <fullName evidence="7">Phage shock protein PspC N-terminal domain-containing protein</fullName>
    </recommendedName>
</protein>
<evidence type="ECO:0000256" key="6">
    <source>
        <dbReference type="SAM" id="Phobius"/>
    </source>
</evidence>
<dbReference type="EMBL" id="CADCTU010000796">
    <property type="protein sequence ID" value="CAA9354485.1"/>
    <property type="molecule type" value="Genomic_DNA"/>
</dbReference>
<feature type="domain" description="Phage shock protein PspC N-terminal" evidence="7">
    <location>
        <begin position="30"/>
        <end position="88"/>
    </location>
</feature>
<comment type="subcellular location">
    <subcellularLocation>
        <location evidence="1">Cell membrane</location>
        <topology evidence="1">Single-pass membrane protein</topology>
    </subcellularLocation>
</comment>
<feature type="transmembrane region" description="Helical" evidence="6">
    <location>
        <begin position="130"/>
        <end position="153"/>
    </location>
</feature>
<name>A0A6J4MAQ7_9BACT</name>
<dbReference type="InterPro" id="IPR052027">
    <property type="entry name" value="PspC"/>
</dbReference>
<dbReference type="PANTHER" id="PTHR33885">
    <property type="entry name" value="PHAGE SHOCK PROTEIN C"/>
    <property type="match status" value="1"/>
</dbReference>
<dbReference type="InterPro" id="IPR007168">
    <property type="entry name" value="Phageshock_PspC_N"/>
</dbReference>
<keyword evidence="2" id="KW-1003">Cell membrane</keyword>
<organism evidence="8">
    <name type="scientific">uncultured Gemmatimonadaceae bacterium</name>
    <dbReference type="NCBI Taxonomy" id="246130"/>
    <lineage>
        <taxon>Bacteria</taxon>
        <taxon>Pseudomonadati</taxon>
        <taxon>Gemmatimonadota</taxon>
        <taxon>Gemmatimonadia</taxon>
        <taxon>Gemmatimonadales</taxon>
        <taxon>Gemmatimonadaceae</taxon>
        <taxon>environmental samples</taxon>
    </lineage>
</organism>
<reference evidence="8" key="1">
    <citation type="submission" date="2020-02" db="EMBL/GenBank/DDBJ databases">
        <authorList>
            <person name="Meier V. D."/>
        </authorList>
    </citation>
    <scope>NUCLEOTIDE SEQUENCE</scope>
    <source>
        <strain evidence="8">AVDCRST_MAG11</strain>
    </source>
</reference>
<evidence type="ECO:0000256" key="3">
    <source>
        <dbReference type="ARBA" id="ARBA00022692"/>
    </source>
</evidence>
<proteinExistence type="predicted"/>
<dbReference type="AlphaFoldDB" id="A0A6J4MAQ7"/>
<keyword evidence="5 6" id="KW-0472">Membrane</keyword>
<gene>
    <name evidence="8" type="ORF">AVDCRST_MAG11-3728</name>
</gene>
<evidence type="ECO:0000256" key="2">
    <source>
        <dbReference type="ARBA" id="ARBA00022475"/>
    </source>
</evidence>
<evidence type="ECO:0000256" key="5">
    <source>
        <dbReference type="ARBA" id="ARBA00023136"/>
    </source>
</evidence>
<feature type="domain" description="Phage shock protein PspC N-terminal" evidence="7">
    <location>
        <begin position="100"/>
        <end position="153"/>
    </location>
</feature>
<evidence type="ECO:0000259" key="7">
    <source>
        <dbReference type="Pfam" id="PF04024"/>
    </source>
</evidence>
<dbReference type="PANTHER" id="PTHR33885:SF3">
    <property type="entry name" value="PHAGE SHOCK PROTEIN C"/>
    <property type="match status" value="1"/>
</dbReference>
<evidence type="ECO:0000256" key="4">
    <source>
        <dbReference type="ARBA" id="ARBA00022989"/>
    </source>
</evidence>